<accession>A0A554WDK5</accession>
<dbReference type="GO" id="GO:0008270">
    <property type="term" value="F:zinc ion binding"/>
    <property type="evidence" value="ECO:0007669"/>
    <property type="project" value="UniProtKB-KW"/>
</dbReference>
<dbReference type="Gene3D" id="6.10.250.240">
    <property type="match status" value="1"/>
</dbReference>
<dbReference type="Gene3D" id="3.40.1360.10">
    <property type="match status" value="1"/>
</dbReference>
<proteinExistence type="inferred from homology"/>
<dbReference type="PANTHER" id="PTHR30446">
    <property type="entry name" value="RECOMBINATION PROTEIN RECR"/>
    <property type="match status" value="1"/>
</dbReference>
<dbReference type="Gene3D" id="1.10.8.420">
    <property type="entry name" value="RecR Domain 1"/>
    <property type="match status" value="1"/>
</dbReference>
<evidence type="ECO:0000256" key="5">
    <source>
        <dbReference type="ARBA" id="ARBA00023172"/>
    </source>
</evidence>
<evidence type="ECO:0000256" key="6">
    <source>
        <dbReference type="ARBA" id="ARBA00023204"/>
    </source>
</evidence>
<feature type="zinc finger region" description="C4-type" evidence="7">
    <location>
        <begin position="59"/>
        <end position="74"/>
    </location>
</feature>
<feature type="domain" description="Toprim" evidence="8">
    <location>
        <begin position="82"/>
        <end position="178"/>
    </location>
</feature>
<dbReference type="RefSeq" id="WP_143889300.1">
    <property type="nucleotide sequence ID" value="NZ_VJNB01000001.1"/>
</dbReference>
<comment type="function">
    <text evidence="7">May play a role in DNA repair. It seems to be involved in an RecBC-independent recombinational process of DNA repair. It may act with RecF and RecO.</text>
</comment>
<dbReference type="EMBL" id="VJNB01000001">
    <property type="protein sequence ID" value="TSE21627.1"/>
    <property type="molecule type" value="Genomic_DNA"/>
</dbReference>
<keyword evidence="5 7" id="KW-0233">DNA recombination</keyword>
<reference evidence="9 10" key="1">
    <citation type="submission" date="2019-07" db="EMBL/GenBank/DDBJ databases">
        <title>Tepidimonas alkaliphilus YIM 72238 draft genome.</title>
        <authorList>
            <person name="Da Costa M.S."/>
            <person name="Froufe H.J.C."/>
            <person name="Egas C."/>
            <person name="Albuquerque L."/>
        </authorList>
    </citation>
    <scope>NUCLEOTIDE SEQUENCE [LARGE SCALE GENOMIC DNA]</scope>
    <source>
        <strain evidence="9 10">YIM 72238</strain>
    </source>
</reference>
<evidence type="ECO:0000256" key="2">
    <source>
        <dbReference type="ARBA" id="ARBA00022763"/>
    </source>
</evidence>
<dbReference type="HAMAP" id="MF_00017">
    <property type="entry name" value="RecR"/>
    <property type="match status" value="1"/>
</dbReference>
<dbReference type="CDD" id="cd01025">
    <property type="entry name" value="TOPRIM_recR"/>
    <property type="match status" value="1"/>
</dbReference>
<keyword evidence="2 7" id="KW-0227">DNA damage</keyword>
<evidence type="ECO:0000256" key="3">
    <source>
        <dbReference type="ARBA" id="ARBA00022771"/>
    </source>
</evidence>
<dbReference type="GO" id="GO:0006310">
    <property type="term" value="P:DNA recombination"/>
    <property type="evidence" value="ECO:0007669"/>
    <property type="project" value="UniProtKB-UniRule"/>
</dbReference>
<keyword evidence="6 7" id="KW-0234">DNA repair</keyword>
<dbReference type="AlphaFoldDB" id="A0A554WDK5"/>
<dbReference type="InterPro" id="IPR006171">
    <property type="entry name" value="TOPRIM_dom"/>
</dbReference>
<name>A0A554WDK5_9BURK</name>
<dbReference type="GO" id="GO:0003677">
    <property type="term" value="F:DNA binding"/>
    <property type="evidence" value="ECO:0007669"/>
    <property type="project" value="UniProtKB-UniRule"/>
</dbReference>
<dbReference type="GO" id="GO:0006281">
    <property type="term" value="P:DNA repair"/>
    <property type="evidence" value="ECO:0007669"/>
    <property type="project" value="UniProtKB-UniRule"/>
</dbReference>
<keyword evidence="10" id="KW-1185">Reference proteome</keyword>
<protein>
    <recommendedName>
        <fullName evidence="7">Recombination protein RecR</fullName>
    </recommendedName>
</protein>
<dbReference type="InterPro" id="IPR034137">
    <property type="entry name" value="TOPRIM_RecR"/>
</dbReference>
<evidence type="ECO:0000313" key="9">
    <source>
        <dbReference type="EMBL" id="TSE21627.1"/>
    </source>
</evidence>
<evidence type="ECO:0000256" key="4">
    <source>
        <dbReference type="ARBA" id="ARBA00022833"/>
    </source>
</evidence>
<dbReference type="SMART" id="SM00493">
    <property type="entry name" value="TOPRIM"/>
    <property type="match status" value="1"/>
</dbReference>
<comment type="similarity">
    <text evidence="7">Belongs to the RecR family.</text>
</comment>
<dbReference type="PANTHER" id="PTHR30446:SF0">
    <property type="entry name" value="RECOMBINATION PROTEIN RECR"/>
    <property type="match status" value="1"/>
</dbReference>
<dbReference type="InterPro" id="IPR015967">
    <property type="entry name" value="Rcmb_RecR_Znf"/>
</dbReference>
<dbReference type="NCBIfam" id="TIGR00615">
    <property type="entry name" value="recR"/>
    <property type="match status" value="1"/>
</dbReference>
<evidence type="ECO:0000256" key="7">
    <source>
        <dbReference type="HAMAP-Rule" id="MF_00017"/>
    </source>
</evidence>
<dbReference type="Pfam" id="PF13662">
    <property type="entry name" value="Toprim_4"/>
    <property type="match status" value="1"/>
</dbReference>
<evidence type="ECO:0000259" key="8">
    <source>
        <dbReference type="PROSITE" id="PS50880"/>
    </source>
</evidence>
<evidence type="ECO:0000256" key="1">
    <source>
        <dbReference type="ARBA" id="ARBA00022723"/>
    </source>
</evidence>
<dbReference type="InterPro" id="IPR023627">
    <property type="entry name" value="Rcmb_RecR"/>
</dbReference>
<dbReference type="PROSITE" id="PS50880">
    <property type="entry name" value="TOPRIM"/>
    <property type="match status" value="1"/>
</dbReference>
<dbReference type="Proteomes" id="UP000315736">
    <property type="component" value="Unassembled WGS sequence"/>
</dbReference>
<keyword evidence="4 7" id="KW-0862">Zinc</keyword>
<dbReference type="Pfam" id="PF21175">
    <property type="entry name" value="RecR_C"/>
    <property type="match status" value="1"/>
</dbReference>
<keyword evidence="3 7" id="KW-0863">Zinc-finger</keyword>
<comment type="caution">
    <text evidence="9">The sequence shown here is derived from an EMBL/GenBank/DDBJ whole genome shotgun (WGS) entry which is preliminary data.</text>
</comment>
<organism evidence="9 10">
    <name type="scientific">Tepidimonas alkaliphilus</name>
    <dbReference type="NCBI Taxonomy" id="2588942"/>
    <lineage>
        <taxon>Bacteria</taxon>
        <taxon>Pseudomonadati</taxon>
        <taxon>Pseudomonadota</taxon>
        <taxon>Betaproteobacteria</taxon>
        <taxon>Burkholderiales</taxon>
        <taxon>Tepidimonas</taxon>
    </lineage>
</organism>
<keyword evidence="1 7" id="KW-0479">Metal-binding</keyword>
<gene>
    <name evidence="7 9" type="primary">recR</name>
    <name evidence="9" type="ORF">Talka_00303</name>
</gene>
<sequence>MAATDDGSLQRLVGALQRLPGVGVRSAARMAYHLLLHDRSGALELAHALRQAAESVRHCALCHTLCEQEVCATCADPNRDASQLCVVENPADQAAMERAGIYQGRYFVLMGRLRPLEPQDAQAPGWHALQQRVQTDAALRELIVATSFTVEGEATAHALAQLGRALGLRVTRLARGVPLGSELEFVDPGTLAHALADRRPV</sequence>
<dbReference type="SUPFAM" id="SSF111304">
    <property type="entry name" value="Recombination protein RecR"/>
    <property type="match status" value="1"/>
</dbReference>
<dbReference type="Pfam" id="PF02132">
    <property type="entry name" value="RecR_ZnF"/>
    <property type="match status" value="1"/>
</dbReference>
<dbReference type="InterPro" id="IPR000093">
    <property type="entry name" value="DNA_Rcmb_RecR"/>
</dbReference>
<evidence type="ECO:0000313" key="10">
    <source>
        <dbReference type="Proteomes" id="UP000315736"/>
    </source>
</evidence>
<dbReference type="Pfam" id="PF21176">
    <property type="entry name" value="RecR_HhH"/>
    <property type="match status" value="1"/>
</dbReference>
<dbReference type="OrthoDB" id="9802672at2"/>